<dbReference type="Proteomes" id="UP000193224">
    <property type="component" value="Unassembled WGS sequence"/>
</dbReference>
<dbReference type="AlphaFoldDB" id="A0A1X7BY31"/>
<name>A0A1X7BY31_9RHOB</name>
<proteinExistence type="predicted"/>
<evidence type="ECO:0000313" key="1">
    <source>
        <dbReference type="EMBL" id="SMC14482.1"/>
    </source>
</evidence>
<protein>
    <submittedName>
        <fullName evidence="1">Uncharacterized protein</fullName>
    </submittedName>
</protein>
<dbReference type="EMBL" id="FWXB01000027">
    <property type="protein sequence ID" value="SMC14482.1"/>
    <property type="molecule type" value="Genomic_DNA"/>
</dbReference>
<keyword evidence="2" id="KW-1185">Reference proteome</keyword>
<gene>
    <name evidence="1" type="ORF">ROA7745_04349</name>
</gene>
<reference evidence="1 2" key="1">
    <citation type="submission" date="2017-03" db="EMBL/GenBank/DDBJ databases">
        <authorList>
            <person name="Afonso C.L."/>
            <person name="Miller P.J."/>
            <person name="Scott M.A."/>
            <person name="Spackman E."/>
            <person name="Goraichik I."/>
            <person name="Dimitrov K.M."/>
            <person name="Suarez D.L."/>
            <person name="Swayne D.E."/>
        </authorList>
    </citation>
    <scope>NUCLEOTIDE SEQUENCE [LARGE SCALE GENOMIC DNA]</scope>
    <source>
        <strain evidence="1 2">CECT 7745</strain>
    </source>
</reference>
<sequence length="95" mass="10557">MYPTWFDEGLATYVAGHPNWQGKIPASVRKRVLSAKRTWHWGKAYREVGVRRAYGAAAAEVESIEHQVGRTGLMELIARAEAGEDFNAVLADLLS</sequence>
<organism evidence="1 2">
    <name type="scientific">Roseovarius aestuarii</name>
    <dbReference type="NCBI Taxonomy" id="475083"/>
    <lineage>
        <taxon>Bacteria</taxon>
        <taxon>Pseudomonadati</taxon>
        <taxon>Pseudomonadota</taxon>
        <taxon>Alphaproteobacteria</taxon>
        <taxon>Rhodobacterales</taxon>
        <taxon>Roseobacteraceae</taxon>
        <taxon>Roseovarius</taxon>
    </lineage>
</organism>
<evidence type="ECO:0000313" key="2">
    <source>
        <dbReference type="Proteomes" id="UP000193224"/>
    </source>
</evidence>
<accession>A0A1X7BY31</accession>